<proteinExistence type="predicted"/>
<organism evidence="1">
    <name type="scientific">marine metagenome</name>
    <dbReference type="NCBI Taxonomy" id="408172"/>
    <lineage>
        <taxon>unclassified sequences</taxon>
        <taxon>metagenomes</taxon>
        <taxon>ecological metagenomes</taxon>
    </lineage>
</organism>
<accession>A0A382ASK2</accession>
<reference evidence="1" key="1">
    <citation type="submission" date="2018-05" db="EMBL/GenBank/DDBJ databases">
        <authorList>
            <person name="Lanie J.A."/>
            <person name="Ng W.-L."/>
            <person name="Kazmierczak K.M."/>
            <person name="Andrzejewski T.M."/>
            <person name="Davidsen T.M."/>
            <person name="Wayne K.J."/>
            <person name="Tettelin H."/>
            <person name="Glass J.I."/>
            <person name="Rusch D."/>
            <person name="Podicherti R."/>
            <person name="Tsui H.-C.T."/>
            <person name="Winkler M.E."/>
        </authorList>
    </citation>
    <scope>NUCLEOTIDE SEQUENCE</scope>
</reference>
<protein>
    <submittedName>
        <fullName evidence="1">Uncharacterized protein</fullName>
    </submittedName>
</protein>
<name>A0A382ASK2_9ZZZZ</name>
<dbReference type="EMBL" id="UINC01026500">
    <property type="protein sequence ID" value="SVB04072.1"/>
    <property type="molecule type" value="Genomic_DNA"/>
</dbReference>
<evidence type="ECO:0000313" key="1">
    <source>
        <dbReference type="EMBL" id="SVB04072.1"/>
    </source>
</evidence>
<dbReference type="AlphaFoldDB" id="A0A382ASK2"/>
<gene>
    <name evidence="1" type="ORF">METZ01_LOCUS156926</name>
</gene>
<sequence length="78" mass="8846">MQETVALHRLEEAVNAVVEAADVEQRNRLVVVAKLPPRHRLEEFLHRPDAARERDVAVAQLMHLRLPLVHGGHHVQLG</sequence>